<feature type="compositionally biased region" description="Basic and acidic residues" evidence="1">
    <location>
        <begin position="51"/>
        <end position="70"/>
    </location>
</feature>
<organism evidence="2 3">
    <name type="scientific">Purpureocillium takamizusanense</name>
    <dbReference type="NCBI Taxonomy" id="2060973"/>
    <lineage>
        <taxon>Eukaryota</taxon>
        <taxon>Fungi</taxon>
        <taxon>Dikarya</taxon>
        <taxon>Ascomycota</taxon>
        <taxon>Pezizomycotina</taxon>
        <taxon>Sordariomycetes</taxon>
        <taxon>Hypocreomycetidae</taxon>
        <taxon>Hypocreales</taxon>
        <taxon>Ophiocordycipitaceae</taxon>
        <taxon>Purpureocillium</taxon>
    </lineage>
</organism>
<dbReference type="RefSeq" id="XP_047846562.1">
    <property type="nucleotide sequence ID" value="XM_047990554.1"/>
</dbReference>
<evidence type="ECO:0000256" key="1">
    <source>
        <dbReference type="SAM" id="MobiDB-lite"/>
    </source>
</evidence>
<feature type="compositionally biased region" description="Gly residues" evidence="1">
    <location>
        <begin position="518"/>
        <end position="530"/>
    </location>
</feature>
<dbReference type="EMBL" id="CP086362">
    <property type="protein sequence ID" value="UNI23081.1"/>
    <property type="molecule type" value="Genomic_DNA"/>
</dbReference>
<dbReference type="OrthoDB" id="5389892at2759"/>
<sequence length="562" mass="60367">MLDPLTAPEPSQETGPGSSLVNNHHQHRRHRASFFSAARSLKKLSLSTAAPDKDKEDKEGGDDGSKDDARGPNAAAAKAIPGDDDDDHRDNSSGYPTPPSSDSEGKDPARRAARSIGSGIGSGSDRGGSDAGAGLGAAPGIGASAAPQLHPSNPFSTTTTTPSTASTTTSTSYARSDAHASREISPPLSPQHHRHILDHPASPRGSQHQHQHQHQYPLSPRHRRNPSVPTAPCSSWPDKPGPLPPSSLLVPHHPHPQPPHHLHHRNRSSSSVASSNSNSHDNGNSNSNRNTTTTTLQRHRSLRQRYPGDMSHRPLDMLRADARAAERGPHQRHRKRISRDTDTIDALDNTVGGIPYHHGGPYDATLTSRNLDVRYSPVAAVRASNEAALRATPRENIMDSLERHVPLQGTASIPPGARDMSGRVMDYDEGADLMREPDADGGAYKRWPGVQYHPEDYKGKGEPSFTIERDLKARKHGKHLSEADAFEMYPGANRRTVAARQRSASNAEHEGSSASGNAYGGSGSGSGSGEGLRRNNTTGKRLSDGIKRRFGSLRHKKSAEAH</sequence>
<feature type="compositionally biased region" description="Gly residues" evidence="1">
    <location>
        <begin position="118"/>
        <end position="139"/>
    </location>
</feature>
<evidence type="ECO:0000313" key="2">
    <source>
        <dbReference type="EMBL" id="UNI23081.1"/>
    </source>
</evidence>
<dbReference type="AlphaFoldDB" id="A0A9Q8QPU2"/>
<feature type="region of interest" description="Disordered" evidence="1">
    <location>
        <begin position="482"/>
        <end position="562"/>
    </location>
</feature>
<name>A0A9Q8QPU2_9HYPO</name>
<dbReference type="PANTHER" id="PTHR28307">
    <property type="entry name" value="PROTEIN PAL1"/>
    <property type="match status" value="1"/>
</dbReference>
<feature type="compositionally biased region" description="Low complexity" evidence="1">
    <location>
        <begin position="33"/>
        <end position="50"/>
    </location>
</feature>
<gene>
    <name evidence="2" type="ORF">JDV02_008920</name>
</gene>
<dbReference type="GO" id="GO:0005737">
    <property type="term" value="C:cytoplasm"/>
    <property type="evidence" value="ECO:0007669"/>
    <property type="project" value="TreeGrafter"/>
</dbReference>
<evidence type="ECO:0008006" key="4">
    <source>
        <dbReference type="Google" id="ProtNLM"/>
    </source>
</evidence>
<feature type="compositionally biased region" description="Polar residues" evidence="1">
    <location>
        <begin position="9"/>
        <end position="23"/>
    </location>
</feature>
<feature type="region of interest" description="Disordered" evidence="1">
    <location>
        <begin position="435"/>
        <end position="463"/>
    </location>
</feature>
<feature type="compositionally biased region" description="Low complexity" evidence="1">
    <location>
        <begin position="156"/>
        <end position="172"/>
    </location>
</feature>
<proteinExistence type="predicted"/>
<dbReference type="GeneID" id="72070865"/>
<keyword evidence="3" id="KW-1185">Reference proteome</keyword>
<dbReference type="Pfam" id="PF08316">
    <property type="entry name" value="Pal1"/>
    <property type="match status" value="1"/>
</dbReference>
<feature type="compositionally biased region" description="Low complexity" evidence="1">
    <location>
        <begin position="268"/>
        <end position="296"/>
    </location>
</feature>
<accession>A0A9Q8QPU2</accession>
<dbReference type="KEGG" id="ptkz:JDV02_008920"/>
<feature type="compositionally biased region" description="Basic and acidic residues" evidence="1">
    <location>
        <begin position="453"/>
        <end position="463"/>
    </location>
</feature>
<feature type="compositionally biased region" description="Basic residues" evidence="1">
    <location>
        <begin position="252"/>
        <end position="267"/>
    </location>
</feature>
<dbReference type="PANTHER" id="PTHR28307:SF1">
    <property type="entry name" value="PAL1 CELL MORPHOLOGY PROTEIN"/>
    <property type="match status" value="1"/>
</dbReference>
<protein>
    <recommendedName>
        <fullName evidence="4">Protein kinase</fullName>
    </recommendedName>
</protein>
<evidence type="ECO:0000313" key="3">
    <source>
        <dbReference type="Proteomes" id="UP000829364"/>
    </source>
</evidence>
<dbReference type="Proteomes" id="UP000829364">
    <property type="component" value="Chromosome 9"/>
</dbReference>
<feature type="region of interest" description="Disordered" evidence="1">
    <location>
        <begin position="1"/>
        <end position="313"/>
    </location>
</feature>
<reference evidence="2" key="1">
    <citation type="submission" date="2021-11" db="EMBL/GenBank/DDBJ databases">
        <title>Purpureocillium_takamizusanense_genome.</title>
        <authorList>
            <person name="Nguyen N.-H."/>
        </authorList>
    </citation>
    <scope>NUCLEOTIDE SEQUENCE</scope>
    <source>
        <strain evidence="2">PT3</strain>
    </source>
</reference>
<feature type="compositionally biased region" description="Basic residues" evidence="1">
    <location>
        <begin position="548"/>
        <end position="562"/>
    </location>
</feature>
<dbReference type="InterPro" id="IPR013226">
    <property type="entry name" value="Pal1"/>
</dbReference>